<evidence type="ECO:0000256" key="6">
    <source>
        <dbReference type="PROSITE-ProRule" id="PRU00433"/>
    </source>
</evidence>
<keyword evidence="2 6" id="KW-0349">Heme</keyword>
<gene>
    <name evidence="9" type="ordered locus">Swit_4131</name>
</gene>
<evidence type="ECO:0000256" key="2">
    <source>
        <dbReference type="ARBA" id="ARBA00022617"/>
    </source>
</evidence>
<sequence>MTPVSAHIPDTRIGFNMNPSRHVSQIFACILLAAGGGAHAAGDATLGQAQFARCTSCHGISASSPPKIGPRLDGVYDRPAASIDPAYGYSDALRLAKIRWDDMSLDRFLAAPRSFVPGNKMTFTGVADAGVRANIIAYLKTREQER</sequence>
<dbReference type="KEGG" id="swi:Swit_4131"/>
<accession>A0A9J9LE90</accession>
<protein>
    <submittedName>
        <fullName evidence="9">Cytochrome c, class I</fullName>
    </submittedName>
</protein>
<dbReference type="SUPFAM" id="SSF46626">
    <property type="entry name" value="Cytochrome c"/>
    <property type="match status" value="1"/>
</dbReference>
<evidence type="ECO:0000256" key="7">
    <source>
        <dbReference type="SAM" id="SignalP"/>
    </source>
</evidence>
<dbReference type="Gene3D" id="1.10.760.10">
    <property type="entry name" value="Cytochrome c-like domain"/>
    <property type="match status" value="1"/>
</dbReference>
<evidence type="ECO:0000256" key="1">
    <source>
        <dbReference type="ARBA" id="ARBA00022448"/>
    </source>
</evidence>
<feature type="chain" id="PRO_5039916297" evidence="7">
    <location>
        <begin position="41"/>
        <end position="146"/>
    </location>
</feature>
<proteinExistence type="predicted"/>
<reference evidence="9 10" key="1">
    <citation type="journal article" date="2010" name="J. Bacteriol.">
        <title>Genome sequence of the dioxin-mineralizing bacterium Sphingomonas wittichii RW1.</title>
        <authorList>
            <person name="Miller T.R."/>
            <person name="Delcher A.L."/>
            <person name="Salzberg S.L."/>
            <person name="Saunders E."/>
            <person name="Detter J.C."/>
            <person name="Halden R.U."/>
        </authorList>
    </citation>
    <scope>NUCLEOTIDE SEQUENCE [LARGE SCALE GENOMIC DNA]</scope>
    <source>
        <strain evidence="10">DSM 6014 / CCUG 31198 / JCM 15750 / NBRC 105917 / EY 4224 / RW1</strain>
    </source>
</reference>
<name>A0A9J9LE90_RHIWR</name>
<keyword evidence="1" id="KW-0813">Transport</keyword>
<keyword evidence="10" id="KW-1185">Reference proteome</keyword>
<dbReference type="Pfam" id="PF00034">
    <property type="entry name" value="Cytochrom_C"/>
    <property type="match status" value="1"/>
</dbReference>
<dbReference type="PANTHER" id="PTHR11961">
    <property type="entry name" value="CYTOCHROME C"/>
    <property type="match status" value="1"/>
</dbReference>
<evidence type="ECO:0000256" key="4">
    <source>
        <dbReference type="ARBA" id="ARBA00022982"/>
    </source>
</evidence>
<dbReference type="PROSITE" id="PS51007">
    <property type="entry name" value="CYTC"/>
    <property type="match status" value="1"/>
</dbReference>
<dbReference type="PRINTS" id="PR00604">
    <property type="entry name" value="CYTCHRMECIAB"/>
</dbReference>
<dbReference type="InterPro" id="IPR002327">
    <property type="entry name" value="Cyt_c_1A/1B"/>
</dbReference>
<dbReference type="GO" id="GO:0046872">
    <property type="term" value="F:metal ion binding"/>
    <property type="evidence" value="ECO:0007669"/>
    <property type="project" value="UniProtKB-KW"/>
</dbReference>
<keyword evidence="4" id="KW-0249">Electron transport</keyword>
<keyword evidence="3 6" id="KW-0479">Metal-binding</keyword>
<evidence type="ECO:0000256" key="5">
    <source>
        <dbReference type="ARBA" id="ARBA00023004"/>
    </source>
</evidence>
<dbReference type="Proteomes" id="UP000001989">
    <property type="component" value="Chromosome"/>
</dbReference>
<dbReference type="GO" id="GO:0009055">
    <property type="term" value="F:electron transfer activity"/>
    <property type="evidence" value="ECO:0007669"/>
    <property type="project" value="InterPro"/>
</dbReference>
<dbReference type="InterPro" id="IPR009056">
    <property type="entry name" value="Cyt_c-like_dom"/>
</dbReference>
<dbReference type="AlphaFoldDB" id="A0A9J9LE90"/>
<feature type="signal peptide" evidence="7">
    <location>
        <begin position="1"/>
        <end position="40"/>
    </location>
</feature>
<dbReference type="EMBL" id="CP000699">
    <property type="protein sequence ID" value="ABQ70472.1"/>
    <property type="molecule type" value="Genomic_DNA"/>
</dbReference>
<organism evidence="9 10">
    <name type="scientific">Rhizorhabdus wittichii (strain DSM 6014 / CCUG 31198 / JCM 15750 / NBRC 105917 / EY 4224 / RW1)</name>
    <name type="common">Sphingomonas wittichii</name>
    <dbReference type="NCBI Taxonomy" id="392499"/>
    <lineage>
        <taxon>Bacteria</taxon>
        <taxon>Pseudomonadati</taxon>
        <taxon>Pseudomonadota</taxon>
        <taxon>Alphaproteobacteria</taxon>
        <taxon>Sphingomonadales</taxon>
        <taxon>Sphingomonadaceae</taxon>
        <taxon>Rhizorhabdus</taxon>
    </lineage>
</organism>
<evidence type="ECO:0000256" key="3">
    <source>
        <dbReference type="ARBA" id="ARBA00022723"/>
    </source>
</evidence>
<evidence type="ECO:0000259" key="8">
    <source>
        <dbReference type="PROSITE" id="PS51007"/>
    </source>
</evidence>
<evidence type="ECO:0000313" key="9">
    <source>
        <dbReference type="EMBL" id="ABQ70472.1"/>
    </source>
</evidence>
<dbReference type="GO" id="GO:0020037">
    <property type="term" value="F:heme binding"/>
    <property type="evidence" value="ECO:0007669"/>
    <property type="project" value="InterPro"/>
</dbReference>
<feature type="domain" description="Cytochrome c" evidence="8">
    <location>
        <begin position="42"/>
        <end position="143"/>
    </location>
</feature>
<dbReference type="InterPro" id="IPR036909">
    <property type="entry name" value="Cyt_c-like_dom_sf"/>
</dbReference>
<keyword evidence="5 6" id="KW-0408">Iron</keyword>
<evidence type="ECO:0000313" key="10">
    <source>
        <dbReference type="Proteomes" id="UP000001989"/>
    </source>
</evidence>
<keyword evidence="7" id="KW-0732">Signal</keyword>